<dbReference type="GO" id="GO:0005886">
    <property type="term" value="C:plasma membrane"/>
    <property type="evidence" value="ECO:0007669"/>
    <property type="project" value="UniProtKB-SubCell"/>
</dbReference>
<comment type="subcellular location">
    <subcellularLocation>
        <location evidence="1">Cell membrane</location>
        <topology evidence="1">Multi-pass membrane protein</topology>
    </subcellularLocation>
</comment>
<organism evidence="8 9">
    <name type="scientific">Dulcicalothrix desertica PCC 7102</name>
    <dbReference type="NCBI Taxonomy" id="232991"/>
    <lineage>
        <taxon>Bacteria</taxon>
        <taxon>Bacillati</taxon>
        <taxon>Cyanobacteriota</taxon>
        <taxon>Cyanophyceae</taxon>
        <taxon>Nostocales</taxon>
        <taxon>Calotrichaceae</taxon>
        <taxon>Dulcicalothrix</taxon>
    </lineage>
</organism>
<evidence type="ECO:0000256" key="2">
    <source>
        <dbReference type="ARBA" id="ARBA00011006"/>
    </source>
</evidence>
<evidence type="ECO:0000313" key="9">
    <source>
        <dbReference type="Proteomes" id="UP000271624"/>
    </source>
</evidence>
<dbReference type="Proteomes" id="UP000271624">
    <property type="component" value="Unassembled WGS sequence"/>
</dbReference>
<gene>
    <name evidence="8" type="ORF">DSM106972_067760</name>
</gene>
<dbReference type="EMBL" id="RSCL01000020">
    <property type="protein sequence ID" value="RUT01225.1"/>
    <property type="molecule type" value="Genomic_DNA"/>
</dbReference>
<evidence type="ECO:0000256" key="4">
    <source>
        <dbReference type="ARBA" id="ARBA00022692"/>
    </source>
</evidence>
<dbReference type="RefSeq" id="WP_127084935.1">
    <property type="nucleotide sequence ID" value="NZ_RSCL01000020.1"/>
</dbReference>
<evidence type="ECO:0000256" key="6">
    <source>
        <dbReference type="ARBA" id="ARBA00023136"/>
    </source>
</evidence>
<reference evidence="8" key="2">
    <citation type="journal article" date="2019" name="Genome Biol. Evol.">
        <title>Day and night: Metabolic profiles and evolutionary relationships of six axenic non-marine cyanobacteria.</title>
        <authorList>
            <person name="Will S.E."/>
            <person name="Henke P."/>
            <person name="Boedeker C."/>
            <person name="Huang S."/>
            <person name="Brinkmann H."/>
            <person name="Rohde M."/>
            <person name="Jarek M."/>
            <person name="Friedl T."/>
            <person name="Seufert S."/>
            <person name="Schumacher M."/>
            <person name="Overmann J."/>
            <person name="Neumann-Schaal M."/>
            <person name="Petersen J."/>
        </authorList>
    </citation>
    <scope>NUCLEOTIDE SEQUENCE [LARGE SCALE GENOMIC DNA]</scope>
    <source>
        <strain evidence="8">PCC 7102</strain>
    </source>
</reference>
<dbReference type="InterPro" id="IPR007341">
    <property type="entry name" value="Transgly_assoc"/>
</dbReference>
<feature type="transmembrane region" description="Helical" evidence="7">
    <location>
        <begin position="64"/>
        <end position="87"/>
    </location>
</feature>
<dbReference type="AlphaFoldDB" id="A0A433V574"/>
<keyword evidence="9" id="KW-1185">Reference proteome</keyword>
<evidence type="ECO:0000256" key="1">
    <source>
        <dbReference type="ARBA" id="ARBA00004651"/>
    </source>
</evidence>
<keyword evidence="3" id="KW-1003">Cell membrane</keyword>
<sequence length="92" mass="9157">MGNIIAWLVLGLIAGAIAKAFYPGHQGGGIFSTIALGILGAMLGGYLGQILLGSSGAAAASVGALSIGSIIFAVIGAMLLIFIWGLLTRRTV</sequence>
<name>A0A433V574_9CYAN</name>
<accession>A0A433V574</accession>
<reference evidence="8" key="1">
    <citation type="submission" date="2018-12" db="EMBL/GenBank/DDBJ databases">
        <authorList>
            <person name="Will S."/>
            <person name="Neumann-Schaal M."/>
            <person name="Henke P."/>
        </authorList>
    </citation>
    <scope>NUCLEOTIDE SEQUENCE</scope>
    <source>
        <strain evidence="8">PCC 7102</strain>
    </source>
</reference>
<dbReference type="Pfam" id="PF04226">
    <property type="entry name" value="Transgly_assoc"/>
    <property type="match status" value="1"/>
</dbReference>
<evidence type="ECO:0000256" key="3">
    <source>
        <dbReference type="ARBA" id="ARBA00022475"/>
    </source>
</evidence>
<dbReference type="PANTHER" id="PTHR33884">
    <property type="entry name" value="UPF0410 PROTEIN YMGE"/>
    <property type="match status" value="1"/>
</dbReference>
<evidence type="ECO:0000256" key="7">
    <source>
        <dbReference type="SAM" id="Phobius"/>
    </source>
</evidence>
<keyword evidence="5 7" id="KW-1133">Transmembrane helix</keyword>
<dbReference type="OrthoDB" id="4568405at2"/>
<comment type="caution">
    <text evidence="8">The sequence shown here is derived from an EMBL/GenBank/DDBJ whole genome shotgun (WGS) entry which is preliminary data.</text>
</comment>
<proteinExistence type="inferred from homology"/>
<dbReference type="PANTHER" id="PTHR33884:SF3">
    <property type="entry name" value="UPF0410 PROTEIN YMGE"/>
    <property type="match status" value="1"/>
</dbReference>
<comment type="similarity">
    <text evidence="2">Belongs to the UPF0410 family.</text>
</comment>
<evidence type="ECO:0000313" key="8">
    <source>
        <dbReference type="EMBL" id="RUT01225.1"/>
    </source>
</evidence>
<keyword evidence="4 7" id="KW-0812">Transmembrane</keyword>
<feature type="transmembrane region" description="Helical" evidence="7">
    <location>
        <begin position="30"/>
        <end position="52"/>
    </location>
</feature>
<evidence type="ECO:0000256" key="5">
    <source>
        <dbReference type="ARBA" id="ARBA00022989"/>
    </source>
</evidence>
<protein>
    <submittedName>
        <fullName evidence="8">Membrane protein</fullName>
    </submittedName>
</protein>
<keyword evidence="6 7" id="KW-0472">Membrane</keyword>